<dbReference type="PROSITE" id="PS00678">
    <property type="entry name" value="WD_REPEATS_1"/>
    <property type="match status" value="2"/>
</dbReference>
<keyword evidence="6" id="KW-1185">Reference proteome</keyword>
<feature type="region of interest" description="Disordered" evidence="4">
    <location>
        <begin position="1"/>
        <end position="25"/>
    </location>
</feature>
<dbReference type="PRINTS" id="PR00320">
    <property type="entry name" value="GPROTEINBRPT"/>
</dbReference>
<feature type="repeat" description="WD" evidence="3">
    <location>
        <begin position="326"/>
        <end position="365"/>
    </location>
</feature>
<feature type="repeat" description="WD" evidence="3">
    <location>
        <begin position="244"/>
        <end position="283"/>
    </location>
</feature>
<accession>A0AAV5RDS4</accession>
<dbReference type="Pfam" id="PF00400">
    <property type="entry name" value="WD40"/>
    <property type="match status" value="3"/>
</dbReference>
<feature type="repeat" description="WD" evidence="3">
    <location>
        <begin position="302"/>
        <end position="324"/>
    </location>
</feature>
<dbReference type="PANTHER" id="PTHR22847">
    <property type="entry name" value="WD40 REPEAT PROTEIN"/>
    <property type="match status" value="1"/>
</dbReference>
<dbReference type="GO" id="GO:1990234">
    <property type="term" value="C:transferase complex"/>
    <property type="evidence" value="ECO:0007669"/>
    <property type="project" value="UniProtKB-ARBA"/>
</dbReference>
<reference evidence="5 6" key="1">
    <citation type="journal article" date="2023" name="Elife">
        <title>Identification of key yeast species and microbe-microbe interactions impacting larval growth of Drosophila in the wild.</title>
        <authorList>
            <person name="Mure A."/>
            <person name="Sugiura Y."/>
            <person name="Maeda R."/>
            <person name="Honda K."/>
            <person name="Sakurai N."/>
            <person name="Takahashi Y."/>
            <person name="Watada M."/>
            <person name="Katoh T."/>
            <person name="Gotoh A."/>
            <person name="Gotoh Y."/>
            <person name="Taniguchi I."/>
            <person name="Nakamura K."/>
            <person name="Hayashi T."/>
            <person name="Katayama T."/>
            <person name="Uemura T."/>
            <person name="Hattori Y."/>
        </authorList>
    </citation>
    <scope>NUCLEOTIDE SEQUENCE [LARGE SCALE GENOMIC DNA]</scope>
    <source>
        <strain evidence="5 6">SB-73</strain>
    </source>
</reference>
<dbReference type="InterPro" id="IPR020472">
    <property type="entry name" value="WD40_PAC1"/>
</dbReference>
<protein>
    <submittedName>
        <fullName evidence="5">Mdv1 protein</fullName>
    </submittedName>
</protein>
<keyword evidence="1 3" id="KW-0853">WD repeat</keyword>
<dbReference type="InterPro" id="IPR001680">
    <property type="entry name" value="WD40_rpt"/>
</dbReference>
<evidence type="ECO:0000313" key="5">
    <source>
        <dbReference type="EMBL" id="GMM49132.1"/>
    </source>
</evidence>
<evidence type="ECO:0000256" key="2">
    <source>
        <dbReference type="ARBA" id="ARBA00022737"/>
    </source>
</evidence>
<dbReference type="SMART" id="SM00320">
    <property type="entry name" value="WD40"/>
    <property type="match status" value="4"/>
</dbReference>
<dbReference type="EMBL" id="BTGC01000001">
    <property type="protein sequence ID" value="GMM49132.1"/>
    <property type="molecule type" value="Genomic_DNA"/>
</dbReference>
<evidence type="ECO:0000256" key="1">
    <source>
        <dbReference type="ARBA" id="ARBA00022574"/>
    </source>
</evidence>
<proteinExistence type="predicted"/>
<dbReference type="InterPro" id="IPR019775">
    <property type="entry name" value="WD40_repeat_CS"/>
</dbReference>
<dbReference type="InterPro" id="IPR036322">
    <property type="entry name" value="WD40_repeat_dom_sf"/>
</dbReference>
<dbReference type="InterPro" id="IPR015943">
    <property type="entry name" value="WD40/YVTN_repeat-like_dom_sf"/>
</dbReference>
<evidence type="ECO:0000256" key="4">
    <source>
        <dbReference type="SAM" id="MobiDB-lite"/>
    </source>
</evidence>
<dbReference type="Gene3D" id="2.130.10.10">
    <property type="entry name" value="YVTN repeat-like/Quinoprotein amine dehydrogenase"/>
    <property type="match status" value="1"/>
</dbReference>
<dbReference type="PANTHER" id="PTHR22847:SF637">
    <property type="entry name" value="WD REPEAT DOMAIN 5B"/>
    <property type="match status" value="1"/>
</dbReference>
<evidence type="ECO:0000256" key="3">
    <source>
        <dbReference type="PROSITE-ProRule" id="PRU00221"/>
    </source>
</evidence>
<dbReference type="PROSITE" id="PS50294">
    <property type="entry name" value="WD_REPEATS_REGION"/>
    <property type="match status" value="1"/>
</dbReference>
<comment type="caution">
    <text evidence="5">The sequence shown here is derived from an EMBL/GenBank/DDBJ whole genome shotgun (WGS) entry which is preliminary data.</text>
</comment>
<name>A0AAV5RDS4_STABA</name>
<sequence>MNNVAEANKGPAQLKKKDSSESGPHSLIDNITISKNLEEVSLKQRIDNLLSLNGGYKAPLLIDELLNDVPEPRSKHSLFQNYVLNTQSQTNISYSLALQREAVACEVQDLDYMIAQFKQRRQKAFNKMIDLESTSKNPTSKANLIHFYKPGEEIHHIKVADGPLTSLDSNSPFGSLVCTADNVLSLHSLNLDSPISLKGTEHKKVNCTVLHGADPIIIVGADNDLFWYSQESQNPLFYAEPSQLSGHVGPVVAVNYDGHTAVSSSLDKTVRQWDHTAGKCSLTLDTFEFGVCNSLQHEKVVLVTGSQDGVVRLWDLRTGKPERELVGGHTSPISTLQFSGLELVSGADDGSLRSWDLRNGQILLAEAYNDKIQSVGFDDVRIVTQVRNENMARVIDKKTGDQRMLAISDSIITSSKYIDGFFIAGRDTGDVGVWAV</sequence>
<dbReference type="PROSITE" id="PS50082">
    <property type="entry name" value="WD_REPEATS_2"/>
    <property type="match status" value="3"/>
</dbReference>
<dbReference type="Proteomes" id="UP001362899">
    <property type="component" value="Unassembled WGS sequence"/>
</dbReference>
<gene>
    <name evidence="5" type="ORF">DASB73_000900</name>
</gene>
<organism evidence="5 6">
    <name type="scientific">Starmerella bacillaris</name>
    <name type="common">Yeast</name>
    <name type="synonym">Candida zemplinina</name>
    <dbReference type="NCBI Taxonomy" id="1247836"/>
    <lineage>
        <taxon>Eukaryota</taxon>
        <taxon>Fungi</taxon>
        <taxon>Dikarya</taxon>
        <taxon>Ascomycota</taxon>
        <taxon>Saccharomycotina</taxon>
        <taxon>Dipodascomycetes</taxon>
        <taxon>Dipodascales</taxon>
        <taxon>Trichomonascaceae</taxon>
        <taxon>Starmerella</taxon>
    </lineage>
</organism>
<keyword evidence="2" id="KW-0677">Repeat</keyword>
<dbReference type="SUPFAM" id="SSF50978">
    <property type="entry name" value="WD40 repeat-like"/>
    <property type="match status" value="1"/>
</dbReference>
<evidence type="ECO:0000313" key="6">
    <source>
        <dbReference type="Proteomes" id="UP001362899"/>
    </source>
</evidence>
<dbReference type="AlphaFoldDB" id="A0AAV5RDS4"/>